<keyword evidence="2" id="KW-1185">Reference proteome</keyword>
<proteinExistence type="predicted"/>
<reference evidence="1 2" key="1">
    <citation type="submission" date="2019-03" db="EMBL/GenBank/DDBJ databases">
        <title>First draft genome of Liparis tanakae, snailfish: a comprehensive survey of snailfish specific genes.</title>
        <authorList>
            <person name="Kim W."/>
            <person name="Song I."/>
            <person name="Jeong J.-H."/>
            <person name="Kim D."/>
            <person name="Kim S."/>
            <person name="Ryu S."/>
            <person name="Song J.Y."/>
            <person name="Lee S.K."/>
        </authorList>
    </citation>
    <scope>NUCLEOTIDE SEQUENCE [LARGE SCALE GENOMIC DNA]</scope>
    <source>
        <tissue evidence="1">Muscle</tissue>
    </source>
</reference>
<dbReference type="EMBL" id="SRLO01000099">
    <property type="protein sequence ID" value="TNN75838.1"/>
    <property type="molecule type" value="Genomic_DNA"/>
</dbReference>
<name>A0A4Z2ICY3_9TELE</name>
<organism evidence="1 2">
    <name type="scientific">Liparis tanakae</name>
    <name type="common">Tanaka's snailfish</name>
    <dbReference type="NCBI Taxonomy" id="230148"/>
    <lineage>
        <taxon>Eukaryota</taxon>
        <taxon>Metazoa</taxon>
        <taxon>Chordata</taxon>
        <taxon>Craniata</taxon>
        <taxon>Vertebrata</taxon>
        <taxon>Euteleostomi</taxon>
        <taxon>Actinopterygii</taxon>
        <taxon>Neopterygii</taxon>
        <taxon>Teleostei</taxon>
        <taxon>Neoteleostei</taxon>
        <taxon>Acanthomorphata</taxon>
        <taxon>Eupercaria</taxon>
        <taxon>Perciformes</taxon>
        <taxon>Cottioidei</taxon>
        <taxon>Cottales</taxon>
        <taxon>Liparidae</taxon>
        <taxon>Liparis</taxon>
    </lineage>
</organism>
<dbReference type="Proteomes" id="UP000314294">
    <property type="component" value="Unassembled WGS sequence"/>
</dbReference>
<comment type="caution">
    <text evidence="1">The sequence shown here is derived from an EMBL/GenBank/DDBJ whole genome shotgun (WGS) entry which is preliminary data.</text>
</comment>
<dbReference type="AlphaFoldDB" id="A0A4Z2ICY3"/>
<gene>
    <name evidence="1" type="ORF">EYF80_013985</name>
</gene>
<evidence type="ECO:0000313" key="1">
    <source>
        <dbReference type="EMBL" id="TNN75838.1"/>
    </source>
</evidence>
<accession>A0A4Z2ICY3</accession>
<evidence type="ECO:0000313" key="2">
    <source>
        <dbReference type="Proteomes" id="UP000314294"/>
    </source>
</evidence>
<protein>
    <submittedName>
        <fullName evidence="1">Uncharacterized protein</fullName>
    </submittedName>
</protein>
<sequence>MVKIYFFTLRDLPWMAWMKLTEVEPSHGYLIELLSICADHHGGPGPELFNPETVSVKGQHSSTIHPLTYGCTLWASVPSGILHIATMAGHLVIEVREVKRRPLQFWTQANTFIRQRRGHRTLEGRGISSYCKRDISEQRATFKP</sequence>